<gene>
    <name evidence="1" type="ordered locus">CA2559_02375</name>
</gene>
<dbReference type="Proteomes" id="UP000002297">
    <property type="component" value="Chromosome"/>
</dbReference>
<dbReference type="RefSeq" id="WP_013186242.1">
    <property type="nucleotide sequence ID" value="NC_014230.1"/>
</dbReference>
<accession>A3U5P7</accession>
<evidence type="ECO:0000313" key="2">
    <source>
        <dbReference type="Proteomes" id="UP000002297"/>
    </source>
</evidence>
<protein>
    <recommendedName>
        <fullName evidence="3">3-oxoacyl-ACP synthase</fullName>
    </recommendedName>
</protein>
<name>A3U5P7_CROAH</name>
<reference evidence="1 2" key="1">
    <citation type="journal article" date="2010" name="J. Bacteriol.">
        <title>The complete genome sequence of Croceibacter atlanticus HTCC2559T.</title>
        <authorList>
            <person name="Oh H.M."/>
            <person name="Kang I."/>
            <person name="Ferriera S."/>
            <person name="Giovannoni S.J."/>
            <person name="Cho J.C."/>
        </authorList>
    </citation>
    <scope>NUCLEOTIDE SEQUENCE [LARGE SCALE GENOMIC DNA]</scope>
    <source>
        <strain evidence="2">ATCC BAA-628 / HTCC2559 / KCTC 12090</strain>
    </source>
</reference>
<evidence type="ECO:0000313" key="1">
    <source>
        <dbReference type="EMBL" id="EAP87564.1"/>
    </source>
</evidence>
<dbReference type="OrthoDB" id="667380at2"/>
<dbReference type="HOGENOM" id="CLU_134999_0_1_10"/>
<evidence type="ECO:0008006" key="3">
    <source>
        <dbReference type="Google" id="ProtNLM"/>
    </source>
</evidence>
<proteinExistence type="predicted"/>
<sequence length="155" mass="17482">MAITSEFKIKLLSHCESLVSTKLEKIKHAIADIVESLESETKSTAGDKHETDRAMMDIEREQLGARLDVAEQQYQILKNIRQRDIKPSKNIHIGSLVKTTKAIYYIAVSVGAITLDNETVYVISKESPIGMLLMNKTEKDTFEFNGETMTIKSVY</sequence>
<keyword evidence="2" id="KW-1185">Reference proteome</keyword>
<dbReference type="GeneID" id="89452269"/>
<dbReference type="EMBL" id="CP002046">
    <property type="protein sequence ID" value="EAP87564.1"/>
    <property type="molecule type" value="Genomic_DNA"/>
</dbReference>
<dbReference type="KEGG" id="cat:CA2559_02375"/>
<dbReference type="AlphaFoldDB" id="A3U5P7"/>
<dbReference type="eggNOG" id="COG0782">
    <property type="taxonomic scope" value="Bacteria"/>
</dbReference>
<organism evidence="1 2">
    <name type="scientific">Croceibacter atlanticus (strain ATCC BAA-628 / JCM 21780 / CIP 108009 / IAM 15332 / KCTC 12090 / HTCC2559)</name>
    <dbReference type="NCBI Taxonomy" id="216432"/>
    <lineage>
        <taxon>Bacteria</taxon>
        <taxon>Pseudomonadati</taxon>
        <taxon>Bacteroidota</taxon>
        <taxon>Flavobacteriia</taxon>
        <taxon>Flavobacteriales</taxon>
        <taxon>Flavobacteriaceae</taxon>
        <taxon>Croceibacter</taxon>
    </lineage>
</organism>
<dbReference type="STRING" id="216432.CA2559_02375"/>